<keyword evidence="2" id="KW-0472">Membrane</keyword>
<evidence type="ECO:0008006" key="5">
    <source>
        <dbReference type="Google" id="ProtNLM"/>
    </source>
</evidence>
<dbReference type="AlphaFoldDB" id="M0AXH0"/>
<proteinExistence type="predicted"/>
<comment type="caution">
    <text evidence="3">The sequence shown here is derived from an EMBL/GenBank/DDBJ whole genome shotgun (WGS) entry which is preliminary data.</text>
</comment>
<evidence type="ECO:0000313" key="3">
    <source>
        <dbReference type="EMBL" id="ELZ03205.1"/>
    </source>
</evidence>
<keyword evidence="2" id="KW-0812">Transmembrane</keyword>
<feature type="transmembrane region" description="Helical" evidence="2">
    <location>
        <begin position="170"/>
        <end position="195"/>
    </location>
</feature>
<evidence type="ECO:0000313" key="4">
    <source>
        <dbReference type="Proteomes" id="UP000011693"/>
    </source>
</evidence>
<dbReference type="PATRIC" id="fig|1227492.4.peg.820"/>
<evidence type="ECO:0000256" key="1">
    <source>
        <dbReference type="SAM" id="MobiDB-lite"/>
    </source>
</evidence>
<evidence type="ECO:0000256" key="2">
    <source>
        <dbReference type="SAM" id="Phobius"/>
    </source>
</evidence>
<feature type="transmembrane region" description="Helical" evidence="2">
    <location>
        <begin position="58"/>
        <end position="75"/>
    </location>
</feature>
<feature type="transmembrane region" description="Helical" evidence="2">
    <location>
        <begin position="81"/>
        <end position="97"/>
    </location>
</feature>
<keyword evidence="4" id="KW-1185">Reference proteome</keyword>
<keyword evidence="2" id="KW-1133">Transmembrane helix</keyword>
<name>M0AXH0_9EURY</name>
<feature type="transmembrane region" description="Helical" evidence="2">
    <location>
        <begin position="33"/>
        <end position="51"/>
    </location>
</feature>
<gene>
    <name evidence="3" type="ORF">C482_04264</name>
</gene>
<accession>M0AXH0</accession>
<organism evidence="3 4">
    <name type="scientific">Natrialba chahannaoensis JCM 10990</name>
    <dbReference type="NCBI Taxonomy" id="1227492"/>
    <lineage>
        <taxon>Archaea</taxon>
        <taxon>Methanobacteriati</taxon>
        <taxon>Methanobacteriota</taxon>
        <taxon>Stenosarchaea group</taxon>
        <taxon>Halobacteria</taxon>
        <taxon>Halobacteriales</taxon>
        <taxon>Natrialbaceae</taxon>
        <taxon>Natrialba</taxon>
    </lineage>
</organism>
<dbReference type="EMBL" id="AOIN01000034">
    <property type="protein sequence ID" value="ELZ03205.1"/>
    <property type="molecule type" value="Genomic_DNA"/>
</dbReference>
<sequence length="268" mass="29373">MEHVLLTLFLVVGVYMYWGASEFSAPAQTFPRLMSGATIIFSLLLLARNYLQTAGPVLGAALGVYFTYIGGTAFLETGDGLLYLLSGLALVFASVVFRERVGAAIESFVAEPVQMMGGDDASQRPETDDDETSAEQRETDEQDDEGDSTAMYVYEIDDPRGPVVTGALCTVYMLLTFTIGMLYATPIFVGLWVLWIKMEMVRAVTLTVLSFVIAILFYEFVEPEIGTGWLTGWQPPTPTELLTHSPHTMDVLVLGYTTDAMVWGGPLL</sequence>
<dbReference type="STRING" id="1227492.C482_04264"/>
<reference evidence="3 4" key="1">
    <citation type="journal article" date="2014" name="PLoS Genet.">
        <title>Phylogenetically driven sequencing of extremely halophilic archaea reveals strategies for static and dynamic osmo-response.</title>
        <authorList>
            <person name="Becker E.A."/>
            <person name="Seitzer P.M."/>
            <person name="Tritt A."/>
            <person name="Larsen D."/>
            <person name="Krusor M."/>
            <person name="Yao A.I."/>
            <person name="Wu D."/>
            <person name="Madern D."/>
            <person name="Eisen J.A."/>
            <person name="Darling A.E."/>
            <person name="Facciotti M.T."/>
        </authorList>
    </citation>
    <scope>NUCLEOTIDE SEQUENCE [LARGE SCALE GENOMIC DNA]</scope>
    <source>
        <strain evidence="3 4">JCM 10990</strain>
    </source>
</reference>
<protein>
    <recommendedName>
        <fullName evidence="5">Tripartite tricarboxylate transporter TctB family protein</fullName>
    </recommendedName>
</protein>
<dbReference type="Proteomes" id="UP000011693">
    <property type="component" value="Unassembled WGS sequence"/>
</dbReference>
<feature type="region of interest" description="Disordered" evidence="1">
    <location>
        <begin position="116"/>
        <end position="148"/>
    </location>
</feature>
<feature type="transmembrane region" description="Helical" evidence="2">
    <location>
        <begin position="201"/>
        <end position="221"/>
    </location>
</feature>